<dbReference type="NCBIfam" id="NF009396">
    <property type="entry name" value="PRK12756.1"/>
    <property type="match status" value="1"/>
</dbReference>
<dbReference type="GO" id="GO:0009423">
    <property type="term" value="P:chorismate biosynthetic process"/>
    <property type="evidence" value="ECO:0007669"/>
    <property type="project" value="UniProtKB-UniPathway"/>
</dbReference>
<dbReference type="GO" id="GO:0005737">
    <property type="term" value="C:cytoplasm"/>
    <property type="evidence" value="ECO:0007669"/>
    <property type="project" value="TreeGrafter"/>
</dbReference>
<evidence type="ECO:0000313" key="12">
    <source>
        <dbReference type="Proteomes" id="UP000028782"/>
    </source>
</evidence>
<feature type="compositionally biased region" description="Polar residues" evidence="9">
    <location>
        <begin position="1"/>
        <end position="11"/>
    </location>
</feature>
<evidence type="ECO:0000259" key="10">
    <source>
        <dbReference type="Pfam" id="PF00793"/>
    </source>
</evidence>
<proteinExistence type="inferred from homology"/>
<comment type="similarity">
    <text evidence="3 8">Belongs to the class-I DAHP synthase family.</text>
</comment>
<name>A0A076PZU0_COMTE</name>
<evidence type="ECO:0000256" key="7">
    <source>
        <dbReference type="ARBA" id="ARBA00047508"/>
    </source>
</evidence>
<dbReference type="UniPathway" id="UPA00053">
    <property type="reaction ID" value="UER00084"/>
</dbReference>
<dbReference type="GO" id="GO:0003849">
    <property type="term" value="F:3-deoxy-7-phosphoheptulonate synthase activity"/>
    <property type="evidence" value="ECO:0007669"/>
    <property type="project" value="UniProtKB-EC"/>
</dbReference>
<dbReference type="GO" id="GO:0008652">
    <property type="term" value="P:amino acid biosynthetic process"/>
    <property type="evidence" value="ECO:0007669"/>
    <property type="project" value="UniProtKB-KW"/>
</dbReference>
<dbReference type="PIRSF" id="PIRSF001361">
    <property type="entry name" value="DAHP_synthase"/>
    <property type="match status" value="1"/>
</dbReference>
<dbReference type="HOGENOM" id="CLU_030903_0_1_4"/>
<evidence type="ECO:0000256" key="1">
    <source>
        <dbReference type="ARBA" id="ARBA00003726"/>
    </source>
</evidence>
<dbReference type="Pfam" id="PF00793">
    <property type="entry name" value="DAHP_synth_1"/>
    <property type="match status" value="1"/>
</dbReference>
<dbReference type="GO" id="GO:0009073">
    <property type="term" value="P:aromatic amino acid family biosynthetic process"/>
    <property type="evidence" value="ECO:0007669"/>
    <property type="project" value="UniProtKB-KW"/>
</dbReference>
<feature type="domain" description="DAHP synthetase I/KDSA" evidence="10">
    <location>
        <begin position="64"/>
        <end position="358"/>
    </location>
</feature>
<dbReference type="NCBIfam" id="NF009395">
    <property type="entry name" value="PRK12755.1"/>
    <property type="match status" value="1"/>
</dbReference>
<dbReference type="GO" id="GO:0042802">
    <property type="term" value="F:identical protein binding"/>
    <property type="evidence" value="ECO:0007669"/>
    <property type="project" value="UniProtKB-ARBA"/>
</dbReference>
<dbReference type="InterPro" id="IPR013785">
    <property type="entry name" value="Aldolase_TIM"/>
</dbReference>
<evidence type="ECO:0000313" key="11">
    <source>
        <dbReference type="EMBL" id="AIJ48977.1"/>
    </source>
</evidence>
<dbReference type="InterPro" id="IPR006219">
    <property type="entry name" value="DAHP_synth_1"/>
</dbReference>
<keyword evidence="5 8" id="KW-0808">Transferase</keyword>
<comment type="catalytic activity">
    <reaction evidence="7 8">
        <text>D-erythrose 4-phosphate + phosphoenolpyruvate + H2O = 7-phospho-2-dehydro-3-deoxy-D-arabino-heptonate + phosphate</text>
        <dbReference type="Rhea" id="RHEA:14717"/>
        <dbReference type="ChEBI" id="CHEBI:15377"/>
        <dbReference type="ChEBI" id="CHEBI:16897"/>
        <dbReference type="ChEBI" id="CHEBI:43474"/>
        <dbReference type="ChEBI" id="CHEBI:58394"/>
        <dbReference type="ChEBI" id="CHEBI:58702"/>
        <dbReference type="EC" id="2.5.1.54"/>
    </reaction>
</comment>
<dbReference type="FunFam" id="3.20.20.70:FF:000005">
    <property type="entry name" value="Phospho-2-dehydro-3-deoxyheptonate aldolase"/>
    <property type="match status" value="1"/>
</dbReference>
<keyword evidence="4 8" id="KW-0028">Amino-acid biosynthesis</keyword>
<accession>A0A076PZU0</accession>
<gene>
    <name evidence="11" type="ORF">O987_24515</name>
</gene>
<evidence type="ECO:0000256" key="9">
    <source>
        <dbReference type="SAM" id="MobiDB-lite"/>
    </source>
</evidence>
<keyword evidence="6 8" id="KW-0057">Aromatic amino acid biosynthesis</keyword>
<dbReference type="NCBIfam" id="TIGR00034">
    <property type="entry name" value="aroFGH"/>
    <property type="match status" value="1"/>
</dbReference>
<comment type="pathway">
    <text evidence="2 8">Metabolic intermediate biosynthesis; chorismate biosynthesis; chorismate from D-erythrose 4-phosphate and phosphoenolpyruvate: step 1/7.</text>
</comment>
<evidence type="ECO:0000256" key="6">
    <source>
        <dbReference type="ARBA" id="ARBA00023141"/>
    </source>
</evidence>
<evidence type="ECO:0000256" key="5">
    <source>
        <dbReference type="ARBA" id="ARBA00022679"/>
    </source>
</evidence>
<comment type="function">
    <text evidence="1 8">Stereospecific condensation of phosphoenolpyruvate (PEP) and D-erythrose-4-phosphate (E4P) giving rise to 3-deoxy-D-arabino-heptulosonate-7-phosphate (DAHP).</text>
</comment>
<feature type="region of interest" description="Disordered" evidence="9">
    <location>
        <begin position="1"/>
        <end position="24"/>
    </location>
</feature>
<dbReference type="SUPFAM" id="SSF51569">
    <property type="entry name" value="Aldolase"/>
    <property type="match status" value="1"/>
</dbReference>
<dbReference type="EMBL" id="CP006704">
    <property type="protein sequence ID" value="AIJ48977.1"/>
    <property type="molecule type" value="Genomic_DNA"/>
</dbReference>
<dbReference type="AlphaFoldDB" id="A0A076PZU0"/>
<dbReference type="InterPro" id="IPR006218">
    <property type="entry name" value="DAHP1/KDSA"/>
</dbReference>
<evidence type="ECO:0000256" key="8">
    <source>
        <dbReference type="PIRNR" id="PIRNR001361"/>
    </source>
</evidence>
<dbReference type="PANTHER" id="PTHR21225">
    <property type="entry name" value="PHOSPHO-2-DEHYDRO-3-DEOXYHEPTONATE ALDOLASE DAHP SYNTHETASE"/>
    <property type="match status" value="1"/>
</dbReference>
<dbReference type="PANTHER" id="PTHR21225:SF12">
    <property type="entry name" value="PHOSPHO-2-DEHYDRO-3-DEOXYHEPTONATE ALDOLASE, TYROSINE-INHIBITED"/>
    <property type="match status" value="1"/>
</dbReference>
<dbReference type="Gene3D" id="3.20.20.70">
    <property type="entry name" value="Aldolase class I"/>
    <property type="match status" value="1"/>
</dbReference>
<dbReference type="EC" id="2.5.1.54" evidence="8"/>
<evidence type="ECO:0000256" key="3">
    <source>
        <dbReference type="ARBA" id="ARBA00007985"/>
    </source>
</evidence>
<reference evidence="11 12" key="1">
    <citation type="journal article" date="2014" name="Genome Announc.">
        <title>Complete Genome Sequence of Polychlorinated Biphenyl Degrader Comamonas testosteroni TK102 (NBRC 109938).</title>
        <authorList>
            <person name="Fukuda K."/>
            <person name="Hosoyama A."/>
            <person name="Tsuchikane K."/>
            <person name="Ohji S."/>
            <person name="Yamazoe A."/>
            <person name="Fujita N."/>
            <person name="Shintani M."/>
            <person name="Kimbara K."/>
        </authorList>
    </citation>
    <scope>NUCLEOTIDE SEQUENCE [LARGE SCALE GENOMIC DNA]</scope>
    <source>
        <strain evidence="11">TK102</strain>
    </source>
</reference>
<dbReference type="KEGG" id="ctes:O987_24515"/>
<sequence length="386" mass="41841">MTALNTSSTDSWYRAGSPKTGQTDDARIKEITVLPPPEHLIRFFPIRGTAVETLISDTRRSIHNIMRAQDDRLLVIVGPCSIHDPAAALDYARRLAVVREQYKDTLEVVMRVYFEKPRTTVGWKGLINDPYLDQSYRIDEGLRIARQLLIDINRLGVPAASEFLDVISPQYIGDLISWGAIGARTTESQVHRELASGISAPIGFKNGTDGNIRIATDAIQSASRGHHFLSVHKNGQVAIVHTGGNQDCHVILRGGKTPNYDAEHVAAACRDLEAAGLTPSLMVDCSHANSNKQHERQKDVARDIAAQIAGGSSSVFGVMVEGHLVGGAQKFTPGKDEVCDLTYGQSITDACLGWDDSLATLQELSQAVGQRRAAAAACKQEAEVPA</sequence>
<evidence type="ECO:0000256" key="2">
    <source>
        <dbReference type="ARBA" id="ARBA00004688"/>
    </source>
</evidence>
<evidence type="ECO:0000256" key="4">
    <source>
        <dbReference type="ARBA" id="ARBA00022605"/>
    </source>
</evidence>
<dbReference type="RefSeq" id="WP_003051337.1">
    <property type="nucleotide sequence ID" value="NZ_CP006704.1"/>
</dbReference>
<protein>
    <recommendedName>
        <fullName evidence="8">Phospho-2-dehydro-3-deoxyheptonate aldolase</fullName>
        <ecNumber evidence="8">2.5.1.54</ecNumber>
    </recommendedName>
</protein>
<dbReference type="Proteomes" id="UP000028782">
    <property type="component" value="Chromosome"/>
</dbReference>
<organism evidence="11 12">
    <name type="scientific">Comamonas testosteroni TK102</name>
    <dbReference type="NCBI Taxonomy" id="1392005"/>
    <lineage>
        <taxon>Bacteria</taxon>
        <taxon>Pseudomonadati</taxon>
        <taxon>Pseudomonadota</taxon>
        <taxon>Betaproteobacteria</taxon>
        <taxon>Burkholderiales</taxon>
        <taxon>Comamonadaceae</taxon>
        <taxon>Comamonas</taxon>
    </lineage>
</organism>